<dbReference type="InterPro" id="IPR003959">
    <property type="entry name" value="ATPase_AAA_core"/>
</dbReference>
<dbReference type="InterPro" id="IPR050052">
    <property type="entry name" value="ATP-dep_Clp_protease_ClpX"/>
</dbReference>
<feature type="compositionally biased region" description="Basic and acidic residues" evidence="4">
    <location>
        <begin position="592"/>
        <end position="604"/>
    </location>
</feature>
<keyword evidence="3" id="KW-0175">Coiled coil</keyword>
<feature type="domain" description="AAA+ ATPase" evidence="5">
    <location>
        <begin position="172"/>
        <end position="371"/>
    </location>
</feature>
<dbReference type="GO" id="GO:0005759">
    <property type="term" value="C:mitochondrial matrix"/>
    <property type="evidence" value="ECO:0007669"/>
    <property type="project" value="TreeGrafter"/>
</dbReference>
<feature type="compositionally biased region" description="Basic and acidic residues" evidence="4">
    <location>
        <begin position="567"/>
        <end position="579"/>
    </location>
</feature>
<feature type="region of interest" description="Disordered" evidence="4">
    <location>
        <begin position="566"/>
        <end position="604"/>
    </location>
</feature>
<feature type="region of interest" description="Disordered" evidence="4">
    <location>
        <begin position="284"/>
        <end position="330"/>
    </location>
</feature>
<dbReference type="SMART" id="SM00382">
    <property type="entry name" value="AAA"/>
    <property type="match status" value="1"/>
</dbReference>
<name>A0A8H3FRU2_9LECA</name>
<dbReference type="GO" id="GO:0016887">
    <property type="term" value="F:ATP hydrolysis activity"/>
    <property type="evidence" value="ECO:0007669"/>
    <property type="project" value="InterPro"/>
</dbReference>
<feature type="compositionally biased region" description="Low complexity" evidence="4">
    <location>
        <begin position="31"/>
        <end position="41"/>
    </location>
</feature>
<dbReference type="InterPro" id="IPR027417">
    <property type="entry name" value="P-loop_NTPase"/>
</dbReference>
<dbReference type="PANTHER" id="PTHR48102">
    <property type="entry name" value="ATP-DEPENDENT CLP PROTEASE ATP-BINDING SUBUNIT CLPX-LIKE, MITOCHONDRIAL-RELATED"/>
    <property type="match status" value="1"/>
</dbReference>
<dbReference type="AlphaFoldDB" id="A0A8H3FRU2"/>
<evidence type="ECO:0000313" key="7">
    <source>
        <dbReference type="EMBL" id="CAF9928815.1"/>
    </source>
</evidence>
<dbReference type="Pfam" id="PF07724">
    <property type="entry name" value="AAA_2"/>
    <property type="match status" value="1"/>
</dbReference>
<evidence type="ECO:0000313" key="8">
    <source>
        <dbReference type="Proteomes" id="UP000664534"/>
    </source>
</evidence>
<evidence type="ECO:0000259" key="5">
    <source>
        <dbReference type="SMART" id="SM00382"/>
    </source>
</evidence>
<keyword evidence="1" id="KW-0547">Nucleotide-binding</keyword>
<gene>
    <name evidence="7" type="ORF">IMSHALPRED_007745</name>
</gene>
<dbReference type="Proteomes" id="UP000664534">
    <property type="component" value="Unassembled WGS sequence"/>
</dbReference>
<dbReference type="SUPFAM" id="SSF52540">
    <property type="entry name" value="P-loop containing nucleoside triphosphate hydrolases"/>
    <property type="match status" value="1"/>
</dbReference>
<accession>A0A8H3FRU2</accession>
<evidence type="ECO:0000256" key="4">
    <source>
        <dbReference type="SAM" id="MobiDB-lite"/>
    </source>
</evidence>
<comment type="caution">
    <text evidence="7">The sequence shown here is derived from an EMBL/GenBank/DDBJ whole genome shotgun (WGS) entry which is preliminary data.</text>
</comment>
<evidence type="ECO:0000259" key="6">
    <source>
        <dbReference type="SMART" id="SM01086"/>
    </source>
</evidence>
<feature type="region of interest" description="Disordered" evidence="4">
    <location>
        <begin position="368"/>
        <end position="394"/>
    </location>
</feature>
<dbReference type="GO" id="GO:0005524">
    <property type="term" value="F:ATP binding"/>
    <property type="evidence" value="ECO:0007669"/>
    <property type="project" value="UniProtKB-KW"/>
</dbReference>
<feature type="domain" description="Clp ATPase C-terminal" evidence="6">
    <location>
        <begin position="453"/>
        <end position="538"/>
    </location>
</feature>
<feature type="compositionally biased region" description="Low complexity" evidence="4">
    <location>
        <begin position="312"/>
        <end position="328"/>
    </location>
</feature>
<feature type="compositionally biased region" description="Gly residues" evidence="4">
    <location>
        <begin position="580"/>
        <end position="589"/>
    </location>
</feature>
<dbReference type="InterPro" id="IPR019489">
    <property type="entry name" value="Clp_ATPase_C"/>
</dbReference>
<evidence type="ECO:0000256" key="2">
    <source>
        <dbReference type="ARBA" id="ARBA00022840"/>
    </source>
</evidence>
<sequence>MPLLPIAFGLPRPQAGLSYSTLSSIYNSFTNSTSSRSSSQFRRSDFTGQPFTGTYEPGGRTSGPLGDASVLGAPTLTPKALKEHLDNFVVGQERAKKVLSVAVYNHYQRIQESQRREDEEHEILQQQLRREMAESHPMEDEFPGHQQPISLNPPSSGLGAAPILDASPITLEKANILLLGPSGVGKTLMAKTLARVLAVPFSMSDCTPFTQAGYIGEDAEICVQRLLAAANYDVAAAQRGIICLDEIDKISTAKVSHGKDVGGEGVQQALLKIIEGTTLQIQAKQEKSARAPGSPNPNYPTNSPLSGGIMGGPSSTSSGSGNTSSGPSKAETYNVRTDNILFIFAGAFTGLQKMVMNRIAKGSIGFGSPIRSSSSSSSLSSGGRDSTISVKTGSEESKLFEKHLPFFAPQSPDQPALTEYNPLDLVEPTDLQTYGLIPELIGRIPVSAALSALDEDALVRVLTEPRNSMIKQYEQLFQLSGIELRFTRGALKEVAKSALGLGTGARGLRTVCERLLTETMFEAPGSSIKYVLMTEAVAQRKCAPIYLARGQQHRFEQIFAAEEEEWDVKTNKDRNKDDGTGAGADGGTGSFEEYREKSKAAGVM</sequence>
<evidence type="ECO:0000256" key="3">
    <source>
        <dbReference type="SAM" id="Coils"/>
    </source>
</evidence>
<organism evidence="7 8">
    <name type="scientific">Imshaugia aleurites</name>
    <dbReference type="NCBI Taxonomy" id="172621"/>
    <lineage>
        <taxon>Eukaryota</taxon>
        <taxon>Fungi</taxon>
        <taxon>Dikarya</taxon>
        <taxon>Ascomycota</taxon>
        <taxon>Pezizomycotina</taxon>
        <taxon>Lecanoromycetes</taxon>
        <taxon>OSLEUM clade</taxon>
        <taxon>Lecanoromycetidae</taxon>
        <taxon>Lecanorales</taxon>
        <taxon>Lecanorineae</taxon>
        <taxon>Parmeliaceae</taxon>
        <taxon>Imshaugia</taxon>
    </lineage>
</organism>
<evidence type="ECO:0000256" key="1">
    <source>
        <dbReference type="ARBA" id="ARBA00022741"/>
    </source>
</evidence>
<dbReference type="Gene3D" id="1.10.8.60">
    <property type="match status" value="1"/>
</dbReference>
<proteinExistence type="predicted"/>
<dbReference type="Pfam" id="PF10431">
    <property type="entry name" value="ClpB_D2-small"/>
    <property type="match status" value="1"/>
</dbReference>
<dbReference type="Gene3D" id="3.40.50.300">
    <property type="entry name" value="P-loop containing nucleotide triphosphate hydrolases"/>
    <property type="match status" value="1"/>
</dbReference>
<reference evidence="7" key="1">
    <citation type="submission" date="2021-03" db="EMBL/GenBank/DDBJ databases">
        <authorList>
            <person name="Tagirdzhanova G."/>
        </authorList>
    </citation>
    <scope>NUCLEOTIDE SEQUENCE</scope>
</reference>
<feature type="region of interest" description="Disordered" evidence="4">
    <location>
        <begin position="31"/>
        <end position="67"/>
    </location>
</feature>
<dbReference type="SMART" id="SM01086">
    <property type="entry name" value="ClpB_D2-small"/>
    <property type="match status" value="1"/>
</dbReference>
<dbReference type="FunFam" id="1.10.8.60:FF:000138">
    <property type="entry name" value="ATP-dependent Clp protease ATP-binding subunit ClpX"/>
    <property type="match status" value="1"/>
</dbReference>
<dbReference type="InterPro" id="IPR003593">
    <property type="entry name" value="AAA+_ATPase"/>
</dbReference>
<protein>
    <submittedName>
        <fullName evidence="7">Uncharacterized protein</fullName>
    </submittedName>
</protein>
<feature type="coiled-coil region" evidence="3">
    <location>
        <begin position="107"/>
        <end position="134"/>
    </location>
</feature>
<dbReference type="EMBL" id="CAJPDT010000051">
    <property type="protein sequence ID" value="CAF9928815.1"/>
    <property type="molecule type" value="Genomic_DNA"/>
</dbReference>
<dbReference type="GO" id="GO:0051603">
    <property type="term" value="P:proteolysis involved in protein catabolic process"/>
    <property type="evidence" value="ECO:0007669"/>
    <property type="project" value="TreeGrafter"/>
</dbReference>
<dbReference type="OrthoDB" id="1721884at2759"/>
<feature type="compositionally biased region" description="Low complexity" evidence="4">
    <location>
        <begin position="368"/>
        <end position="389"/>
    </location>
</feature>
<keyword evidence="8" id="KW-1185">Reference proteome</keyword>
<dbReference type="PANTHER" id="PTHR48102:SF7">
    <property type="entry name" value="ATP-DEPENDENT CLP PROTEASE ATP-BINDING SUBUNIT CLPX-LIKE, MITOCHONDRIAL"/>
    <property type="match status" value="1"/>
</dbReference>
<keyword evidence="2" id="KW-0067">ATP-binding</keyword>